<proteinExistence type="predicted"/>
<comment type="caution">
    <text evidence="1">The sequence shown here is derived from an EMBL/GenBank/DDBJ whole genome shotgun (WGS) entry which is preliminary data.</text>
</comment>
<evidence type="ECO:0008006" key="3">
    <source>
        <dbReference type="Google" id="ProtNLM"/>
    </source>
</evidence>
<evidence type="ECO:0000313" key="2">
    <source>
        <dbReference type="Proteomes" id="UP001597403"/>
    </source>
</evidence>
<organism evidence="1 2">
    <name type="scientific">Paenibacillus nicotianae</name>
    <dbReference type="NCBI Taxonomy" id="1526551"/>
    <lineage>
        <taxon>Bacteria</taxon>
        <taxon>Bacillati</taxon>
        <taxon>Bacillota</taxon>
        <taxon>Bacilli</taxon>
        <taxon>Bacillales</taxon>
        <taxon>Paenibacillaceae</taxon>
        <taxon>Paenibacillus</taxon>
    </lineage>
</organism>
<name>A0ABW4USV3_9BACL</name>
<dbReference type="Proteomes" id="UP001597403">
    <property type="component" value="Unassembled WGS sequence"/>
</dbReference>
<reference evidence="2" key="1">
    <citation type="journal article" date="2019" name="Int. J. Syst. Evol. Microbiol.">
        <title>The Global Catalogue of Microorganisms (GCM) 10K type strain sequencing project: providing services to taxonomists for standard genome sequencing and annotation.</title>
        <authorList>
            <consortium name="The Broad Institute Genomics Platform"/>
            <consortium name="The Broad Institute Genome Sequencing Center for Infectious Disease"/>
            <person name="Wu L."/>
            <person name="Ma J."/>
        </authorList>
    </citation>
    <scope>NUCLEOTIDE SEQUENCE [LARGE SCALE GENOMIC DNA]</scope>
    <source>
        <strain evidence="2">CGMCC 1.15067</strain>
    </source>
</reference>
<protein>
    <recommendedName>
        <fullName evidence="3">Phage protein</fullName>
    </recommendedName>
</protein>
<dbReference type="RefSeq" id="WP_204823763.1">
    <property type="nucleotide sequence ID" value="NZ_JBHUGF010000010.1"/>
</dbReference>
<gene>
    <name evidence="1" type="ORF">ACFSGI_08790</name>
</gene>
<keyword evidence="2" id="KW-1185">Reference proteome</keyword>
<dbReference type="EMBL" id="JBHUGF010000010">
    <property type="protein sequence ID" value="MFD1990054.1"/>
    <property type="molecule type" value="Genomic_DNA"/>
</dbReference>
<evidence type="ECO:0000313" key="1">
    <source>
        <dbReference type="EMBL" id="MFD1990054.1"/>
    </source>
</evidence>
<accession>A0ABW4USV3</accession>
<sequence length="140" mass="16551">MIIINKRNEEFTTGVIKRDVYKGELYGKEAFVSEHTGNFIEFVNNNDIEAFYTERDLQEIIKEEVNKYDQKFERVEVDQLLVKAIDELKSKGFSKWEIVNCEREEDATDWMAVVQDYKRNNQNAEDDLILVVAGFYYITT</sequence>